<dbReference type="PROSITE" id="PS51192">
    <property type="entry name" value="HELICASE_ATP_BIND_1"/>
    <property type="match status" value="1"/>
</dbReference>
<reference evidence="2 3" key="1">
    <citation type="submission" date="2014-02" db="EMBL/GenBank/DDBJ databases">
        <title>Expanding our view of genomic diversity in Candidatus Accumulibacter clades.</title>
        <authorList>
            <person name="Skennerton C.T."/>
            <person name="Barr J.J."/>
            <person name="Slater F.R."/>
            <person name="Bond P.L."/>
            <person name="Tyson G.W."/>
        </authorList>
    </citation>
    <scope>NUCLEOTIDE SEQUENCE [LARGE SCALE GENOMIC DNA]</scope>
    <source>
        <strain evidence="3">BA-91</strain>
    </source>
</reference>
<evidence type="ECO:0000313" key="2">
    <source>
        <dbReference type="EMBL" id="KFB73496.1"/>
    </source>
</evidence>
<dbReference type="Gene3D" id="3.90.1570.30">
    <property type="match status" value="1"/>
</dbReference>
<dbReference type="GO" id="GO:0009307">
    <property type="term" value="P:DNA restriction-modification system"/>
    <property type="evidence" value="ECO:0007669"/>
    <property type="project" value="UniProtKB-KW"/>
</dbReference>
<dbReference type="Pfam" id="PF04313">
    <property type="entry name" value="HSDR_N"/>
    <property type="match status" value="1"/>
</dbReference>
<dbReference type="SUPFAM" id="SSF52540">
    <property type="entry name" value="P-loop containing nucleoside triphosphate hydrolases"/>
    <property type="match status" value="1"/>
</dbReference>
<dbReference type="InterPro" id="IPR027417">
    <property type="entry name" value="P-loop_NTPase"/>
</dbReference>
<dbReference type="AlphaFoldDB" id="A0A080LXR4"/>
<protein>
    <submittedName>
        <fullName evidence="2">Type I restriction enzyme EcoKI subunit R</fullName>
    </submittedName>
</protein>
<dbReference type="Pfam" id="PF08463">
    <property type="entry name" value="EcoEI_R_C"/>
    <property type="match status" value="1"/>
</dbReference>
<gene>
    <name evidence="2" type="ORF">AW09_001274</name>
</gene>
<dbReference type="PANTHER" id="PTHR47396">
    <property type="entry name" value="TYPE I RESTRICTION ENZYME ECOKI R PROTEIN"/>
    <property type="match status" value="1"/>
</dbReference>
<dbReference type="CDD" id="cd18799">
    <property type="entry name" value="SF2_C_EcoAI-like"/>
    <property type="match status" value="1"/>
</dbReference>
<comment type="caution">
    <text evidence="2">The sequence shown here is derived from an EMBL/GenBank/DDBJ whole genome shotgun (WGS) entry which is preliminary data.</text>
</comment>
<dbReference type="GO" id="GO:0005829">
    <property type="term" value="C:cytosol"/>
    <property type="evidence" value="ECO:0007669"/>
    <property type="project" value="TreeGrafter"/>
</dbReference>
<dbReference type="InterPro" id="IPR006935">
    <property type="entry name" value="Helicase/UvrB_N"/>
</dbReference>
<name>A0A080LXR4_9PROT</name>
<dbReference type="EMBL" id="JDVG02000216">
    <property type="protein sequence ID" value="KFB73496.1"/>
    <property type="molecule type" value="Genomic_DNA"/>
</dbReference>
<dbReference type="CDD" id="cd18032">
    <property type="entry name" value="DEXHc_RE_I_III_res"/>
    <property type="match status" value="1"/>
</dbReference>
<organism evidence="2 3">
    <name type="scientific">Candidatus Accumulibacter phosphatis</name>
    <dbReference type="NCBI Taxonomy" id="327160"/>
    <lineage>
        <taxon>Bacteria</taxon>
        <taxon>Pseudomonadati</taxon>
        <taxon>Pseudomonadota</taxon>
        <taxon>Betaproteobacteria</taxon>
        <taxon>Candidatus Accumulibacter</taxon>
    </lineage>
</organism>
<evidence type="ECO:0000313" key="3">
    <source>
        <dbReference type="Proteomes" id="UP000020077"/>
    </source>
</evidence>
<dbReference type="InterPro" id="IPR050742">
    <property type="entry name" value="Helicase_Restrict-Modif_Enz"/>
</dbReference>
<dbReference type="GO" id="GO:0009035">
    <property type="term" value="F:type I site-specific deoxyribonuclease activity"/>
    <property type="evidence" value="ECO:0007669"/>
    <property type="project" value="UniProtKB-EC"/>
</dbReference>
<dbReference type="Proteomes" id="UP000020077">
    <property type="component" value="Unassembled WGS sequence"/>
</dbReference>
<dbReference type="GO" id="GO:0005524">
    <property type="term" value="F:ATP binding"/>
    <property type="evidence" value="ECO:0007669"/>
    <property type="project" value="UniProtKB-KW"/>
</dbReference>
<accession>A0A080LXR4</accession>
<dbReference type="InterPro" id="IPR013670">
    <property type="entry name" value="EcoEI_R_C_dom"/>
</dbReference>
<dbReference type="GO" id="GO:0003677">
    <property type="term" value="F:DNA binding"/>
    <property type="evidence" value="ECO:0007669"/>
    <property type="project" value="UniProtKB-KW"/>
</dbReference>
<evidence type="ECO:0000259" key="1">
    <source>
        <dbReference type="PROSITE" id="PS51192"/>
    </source>
</evidence>
<dbReference type="PANTHER" id="PTHR47396:SF1">
    <property type="entry name" value="ATP-DEPENDENT HELICASE IRC3-RELATED"/>
    <property type="match status" value="1"/>
</dbReference>
<dbReference type="InterPro" id="IPR007409">
    <property type="entry name" value="Restrct_endonuc_type1_HsdR_N"/>
</dbReference>
<dbReference type="Gene3D" id="3.40.50.300">
    <property type="entry name" value="P-loop containing nucleotide triphosphate hydrolases"/>
    <property type="match status" value="2"/>
</dbReference>
<proteinExistence type="predicted"/>
<feature type="domain" description="Helicase ATP-binding" evidence="1">
    <location>
        <begin position="168"/>
        <end position="318"/>
    </location>
</feature>
<dbReference type="InterPro" id="IPR014001">
    <property type="entry name" value="Helicase_ATP-bd"/>
</dbReference>
<dbReference type="Pfam" id="PF04851">
    <property type="entry name" value="ResIII"/>
    <property type="match status" value="1"/>
</dbReference>
<sequence length="910" mass="103726">MASAERSEASTRTELIDAQLARAGWSKSRRTLVEEMVLHVEQPDSAYRHGQFADYVLLGSDGQPLAVVEAKRTSRDELVGKRQAADYASAIKARFGINPFVFLTNGKEIQFWDLDRYPPRKIGGFYTRDDLERLRHQQRHAQPLQDVAINPSIAGRDYQNEAIRRVTEGIDAAKRRFLLVMATGTGKTRTTIALVDTLLRARRAQRVLFLADRRELVRQAMSEFKSYLPNESLARIENGETSGARIQFSTYPSMMRVYDRLSVGYYDLLIADESHRSIYQRYKAIFDHFDAIQLGLTATPTDYIDHNTFELFDCGDGAPSYYYSYEQAIEDGNLVNYRVLDAQTNFQLKGIQGDALPEPLQQMARDQGVELDELNFEGSDIEKGVVNQGTNDAMVREFMDKSRKDIRGLPHKAIIFAVSHAHSKRFYESFNRLYPELQRQGMAEIIDSHMERADATLDDFKYRSMPRVAISVDMLDTGIDVPPIRNLVFAKPIFSKVKFWQMIGRGTRPYTDRTTGEVKQDFLIIDHWKNFAWFKLKPDGEVDHPSEPLPVRLFRLRLEKWHLLHAQRENTQPVVDELQAMLAALPRQSIDVRPHWDELDALLQQWPAPSQAMQEHLSKTIAPLLRLAPLCGLDELQFRIWCERLGVAWLKSDRGEQAKVKARILEAIASLADNIPAIQRVQEQRAWVRSAGFWQHLDLARLATLQGTFAPLMRYRIALPSTTVEIDLPDPITQRCWIIYGPTGEGAFAASYREQVEALVRRLADQLPELARLKKGEILSEGELERVSQTLNQADLFVTEDTLRKAFEAPAASLADFLRHILCQDAHLPNREERVNAAFDAFIAQHGYLRANQLNFLRAVKAAVMRHGSITRAALSEPPLSRIGRVEAIFPAQDIEELVDFANRLDAEAA</sequence>
<dbReference type="SMART" id="SM00487">
    <property type="entry name" value="DEXDc"/>
    <property type="match status" value="1"/>
</dbReference>